<evidence type="ECO:0000313" key="2">
    <source>
        <dbReference type="EMBL" id="AJQ93779.1"/>
    </source>
</evidence>
<dbReference type="InterPro" id="IPR003347">
    <property type="entry name" value="JmjC_dom"/>
</dbReference>
<evidence type="ECO:0000313" key="3">
    <source>
        <dbReference type="Proteomes" id="UP000032266"/>
    </source>
</evidence>
<keyword evidence="3" id="KW-1185">Reference proteome</keyword>
<dbReference type="EMBL" id="CP007142">
    <property type="protein sequence ID" value="AJQ93779.1"/>
    <property type="molecule type" value="Genomic_DNA"/>
</dbReference>
<sequence length="370" mass="41423">MINISPFKWNKFVKSAIESEFALIEDETLVDFETAITELQQAMLSGSGQLSYKLAGGCKGKPIQKGSFENILNDCRDKKVSYIIEGMQSVPGFYSNLAQKLSNTYLSNITINAFISCKDSQASPLHYDFHDLVNIQLLGSKKWNVYKRAKDISYHPTGYMIDESSSAQSVFSGEIKELDIFTIPRGYAHDVSTLSDISVHLAVGFRFLTHEDILLYKVRKKINGRLSQPIWRDNLDSEIAAAFVNNHSNLAIDVSKKDVFEFVLSSQKFWDTTMIDSASKAIFEKGSFFIEKKEETLKLSIPMVVHPSITIDPITFSPTEIELPIETEKLFSTIEEKGELDLSSDLDDIDAETVAAVAEILHSVGLADFV</sequence>
<accession>A0A0C5VTW9</accession>
<feature type="domain" description="JmjC" evidence="1">
    <location>
        <begin position="79"/>
        <end position="222"/>
    </location>
</feature>
<dbReference type="KEGG" id="gsn:YC6258_01733"/>
<dbReference type="OrthoDB" id="479699at2"/>
<dbReference type="Pfam" id="PF08007">
    <property type="entry name" value="JmjC_2"/>
    <property type="match status" value="1"/>
</dbReference>
<dbReference type="Proteomes" id="UP000032266">
    <property type="component" value="Chromosome"/>
</dbReference>
<dbReference type="SUPFAM" id="SSF51197">
    <property type="entry name" value="Clavaminate synthase-like"/>
    <property type="match status" value="1"/>
</dbReference>
<evidence type="ECO:0000259" key="1">
    <source>
        <dbReference type="PROSITE" id="PS51184"/>
    </source>
</evidence>
<dbReference type="AlphaFoldDB" id="A0A0C5VTW9"/>
<gene>
    <name evidence="2" type="ORF">YC6258_01733</name>
</gene>
<reference evidence="2 3" key="1">
    <citation type="submission" date="2014-01" db="EMBL/GenBank/DDBJ databases">
        <title>Full genme sequencing of cellulolytic bacterium Gynuella sunshinyii YC6258T gen. nov., sp. nov.</title>
        <authorList>
            <person name="Khan H."/>
            <person name="Chung E.J."/>
            <person name="Chung Y.R."/>
        </authorList>
    </citation>
    <scope>NUCLEOTIDE SEQUENCE [LARGE SCALE GENOMIC DNA]</scope>
    <source>
        <strain evidence="2 3">YC6258</strain>
    </source>
</reference>
<dbReference type="Gene3D" id="2.60.120.650">
    <property type="entry name" value="Cupin"/>
    <property type="match status" value="1"/>
</dbReference>
<name>A0A0C5VTW9_9GAMM</name>
<dbReference type="PROSITE" id="PS51184">
    <property type="entry name" value="JMJC"/>
    <property type="match status" value="1"/>
</dbReference>
<organism evidence="2 3">
    <name type="scientific">Gynuella sunshinyii YC6258</name>
    <dbReference type="NCBI Taxonomy" id="1445510"/>
    <lineage>
        <taxon>Bacteria</taxon>
        <taxon>Pseudomonadati</taxon>
        <taxon>Pseudomonadota</taxon>
        <taxon>Gammaproteobacteria</taxon>
        <taxon>Oceanospirillales</taxon>
        <taxon>Saccharospirillaceae</taxon>
        <taxon>Gynuella</taxon>
    </lineage>
</organism>
<proteinExistence type="predicted"/>
<protein>
    <recommendedName>
        <fullName evidence="1">JmjC domain-containing protein</fullName>
    </recommendedName>
</protein>
<dbReference type="STRING" id="1445510.YC6258_01733"/>
<dbReference type="RefSeq" id="WP_044616462.1">
    <property type="nucleotide sequence ID" value="NZ_CP007142.1"/>
</dbReference>
<dbReference type="HOGENOM" id="CLU_747555_0_0_6"/>